<comment type="caution">
    <text evidence="4">The sequence shown here is derived from an EMBL/GenBank/DDBJ whole genome shotgun (WGS) entry which is preliminary data.</text>
</comment>
<dbReference type="InterPro" id="IPR002921">
    <property type="entry name" value="Fungal_lipase-type"/>
</dbReference>
<dbReference type="InterPro" id="IPR041682">
    <property type="entry name" value="AAA_14"/>
</dbReference>
<evidence type="ECO:0000313" key="4">
    <source>
        <dbReference type="EMBL" id="CAD8161608.1"/>
    </source>
</evidence>
<gene>
    <name evidence="4" type="ORF">POCTA_138.1.T0400116</name>
</gene>
<dbReference type="EMBL" id="CAJJDP010000040">
    <property type="protein sequence ID" value="CAD8161608.1"/>
    <property type="molecule type" value="Genomic_DNA"/>
</dbReference>
<evidence type="ECO:0000256" key="1">
    <source>
        <dbReference type="PROSITE-ProRule" id="PRU00339"/>
    </source>
</evidence>
<dbReference type="GO" id="GO:0006629">
    <property type="term" value="P:lipid metabolic process"/>
    <property type="evidence" value="ECO:0007669"/>
    <property type="project" value="InterPro"/>
</dbReference>
<dbReference type="PROSITE" id="PS50005">
    <property type="entry name" value="TPR"/>
    <property type="match status" value="1"/>
</dbReference>
<evidence type="ECO:0000313" key="5">
    <source>
        <dbReference type="Proteomes" id="UP000683925"/>
    </source>
</evidence>
<dbReference type="InterPro" id="IPR019734">
    <property type="entry name" value="TPR_rpt"/>
</dbReference>
<protein>
    <recommendedName>
        <fullName evidence="6">Tetratricopeptide repeat protein</fullName>
    </recommendedName>
</protein>
<keyword evidence="1" id="KW-0802">TPR repeat</keyword>
<feature type="repeat" description="TPR" evidence="1">
    <location>
        <begin position="1131"/>
        <end position="1164"/>
    </location>
</feature>
<dbReference type="Proteomes" id="UP000683925">
    <property type="component" value="Unassembled WGS sequence"/>
</dbReference>
<sequence>MSKFEEFFPNDYIHLLLAAFCADETGKKGGKCPLQKNQAVKFKQETGIYKFMKTEKNVDLNKYLQQWIISEIFDDDQTGYLGLLLENQKNKQLVLSHRSTNFQLSLNSNIFKESGLQCDIMSVVLGTFTNHQQQAYQSTQKAVEKAKQLNYSLSFCGHSLGAWLAELSVYYCHSKFNEPFPNTKAVTFDGPGSFEMMQLMDQNNVKGQSQQFYPEQLDIVYYLSIPNMVNCMNSHIGIGYRLYKENYYKLQLPILKSFQSYLDAFLSIQGHQLEMIIPLFDPQTGKPKQETYFKIIKWPSIKYQQSNQGNMRNLSEMLRIFSNICCPEILLKLIFRIGVKLSCYITCCSTIIGFVELLQGNIDLNQYFQVHEILLKTKKYDPQVKNEEEFDLEIKGGYQIITPNDYEKAIKNSKQIDSIDEHLINLKKNSNQIVASSCSRELKQILISISNVYQYRKQVFNQCIEIKPEFRDKITINLLRDQIRMITRDRIQDFEVFLNEDPNYTNKILPCFFNRIFVYQERWIQREELKEIENLFSQQNVVVITGPSKFGKTALAYQYAKKIKDQCKAIVFPFNAENKSTLLPNETYSYEQLLNDIFADMQNINQEIIIILDNLQNLELSQAFIAQWKQYFQIIITTVNNQIFSQTQYQIVKISAMTEQECLKYIDKAIPQKKLDDQQKKMLINLSNCIPFRLDLYIDLLIDPKNCLQTNDERLKYIKQNNDYEYSKKIMNYISWLNPSNIEQRLIQQLLSNHESPKENEINQSLIKLAEQGFISILENRCIMIDKVVQSEFRRQQQTSQLIQEILLFFYKELPNIEYEKHNSQDIQKARIYHLHAKYMITLIAKKQSFSQFLQNNNLDLFNYATIITLKLSIIYQFIIRDYQSCQYYLDLFCDQYFQAMKMKQPFNLEALTIAIINKTKLFLTINKKKEALENAQLFQIIENEFINILPSIKAQIYYSIAIVYQQYQLYDYSNNQLEISSKLCCSKQGEEDLMSQKILMAQAENYQFQKQYNEAVKLYKQLSQNLKILKDKNNLIDVDILQAKLYFQLGRISSKKKQNPERTIDYFNLAITILAEKSKNKESLEMAELYFNLGLVQKKMKIYKESLRALQDAYQLKRKIIGDIQHDTFAEISYQIGLLMIETNQIDEAILEFQKAKTLMDSSDNYKLKFKIDFQVALIQKLNGQKFYYIKFLEELINKKRLHYAYINTSIKKDIQQLADAYAELFKDDAKQTILYQLLYFITILHETKFQYYQQKNPIADQQEQAKFQVNYKNSNVKWLKDQHSQEIIKRFDKNFFNTEQTRTLIIRGGIINEEEFQIKEQLQASTLNQIRQYTLEGKWNTSIITGFALNSVSDFISRKHLKNQLKEKLHQNQNFKIVLMFCFEAINIGIVQSNFVNIGFANKFITKINKYENMQNFLEDVIQQHPEYFIDGKILKSLTNDQNVLIANLGEEEKLITSDKEVSRIILTMC</sequence>
<organism evidence="4 5">
    <name type="scientific">Paramecium octaurelia</name>
    <dbReference type="NCBI Taxonomy" id="43137"/>
    <lineage>
        <taxon>Eukaryota</taxon>
        <taxon>Sar</taxon>
        <taxon>Alveolata</taxon>
        <taxon>Ciliophora</taxon>
        <taxon>Intramacronucleata</taxon>
        <taxon>Oligohymenophorea</taxon>
        <taxon>Peniculida</taxon>
        <taxon>Parameciidae</taxon>
        <taxon>Paramecium</taxon>
    </lineage>
</organism>
<keyword evidence="5" id="KW-1185">Reference proteome</keyword>
<evidence type="ECO:0000259" key="3">
    <source>
        <dbReference type="Pfam" id="PF13173"/>
    </source>
</evidence>
<dbReference type="Pfam" id="PF13173">
    <property type="entry name" value="AAA_14"/>
    <property type="match status" value="1"/>
</dbReference>
<dbReference type="Pfam" id="PF01764">
    <property type="entry name" value="Lipase_3"/>
    <property type="match status" value="1"/>
</dbReference>
<proteinExistence type="predicted"/>
<feature type="domain" description="AAA" evidence="3">
    <location>
        <begin position="539"/>
        <end position="645"/>
    </location>
</feature>
<reference evidence="4" key="1">
    <citation type="submission" date="2021-01" db="EMBL/GenBank/DDBJ databases">
        <authorList>
            <consortium name="Genoscope - CEA"/>
            <person name="William W."/>
        </authorList>
    </citation>
    <scope>NUCLEOTIDE SEQUENCE</scope>
</reference>
<feature type="domain" description="Fungal lipase-type" evidence="2">
    <location>
        <begin position="107"/>
        <end position="191"/>
    </location>
</feature>
<accession>A0A8S1UA23</accession>
<dbReference type="OrthoDB" id="310710at2759"/>
<evidence type="ECO:0008006" key="6">
    <source>
        <dbReference type="Google" id="ProtNLM"/>
    </source>
</evidence>
<evidence type="ECO:0000259" key="2">
    <source>
        <dbReference type="Pfam" id="PF01764"/>
    </source>
</evidence>
<name>A0A8S1UA23_PAROT</name>
<dbReference type="SMART" id="SM00028">
    <property type="entry name" value="TPR"/>
    <property type="match status" value="3"/>
</dbReference>